<dbReference type="Proteomes" id="UP000050523">
    <property type="component" value="Unassembled WGS sequence"/>
</dbReference>
<reference evidence="2 3" key="1">
    <citation type="submission" date="2015-09" db="EMBL/GenBank/DDBJ databases">
        <title>Genome announcement of multiple Pseudomonas syringae strains.</title>
        <authorList>
            <person name="Thakur S."/>
            <person name="Wang P.W."/>
            <person name="Gong Y."/>
            <person name="Weir B.S."/>
            <person name="Guttman D.S."/>
        </authorList>
    </citation>
    <scope>NUCLEOTIDE SEQUENCE [LARGE SCALE GENOMIC DNA]</scope>
    <source>
        <strain evidence="2 3">ICMP9151</strain>
    </source>
</reference>
<keyword evidence="1" id="KW-0812">Transmembrane</keyword>
<dbReference type="EMBL" id="LJRO01000117">
    <property type="protein sequence ID" value="KPZ04374.1"/>
    <property type="molecule type" value="Genomic_DNA"/>
</dbReference>
<accession>A0AA40TVW9</accession>
<keyword evidence="1" id="KW-0472">Membrane</keyword>
<feature type="transmembrane region" description="Helical" evidence="1">
    <location>
        <begin position="77"/>
        <end position="98"/>
    </location>
</feature>
<keyword evidence="1" id="KW-1133">Transmembrane helix</keyword>
<gene>
    <name evidence="2" type="ORF">ALO43_04399</name>
</gene>
<evidence type="ECO:0000313" key="2">
    <source>
        <dbReference type="EMBL" id="KPZ04374.1"/>
    </source>
</evidence>
<protein>
    <submittedName>
        <fullName evidence="2">Uncharacterized protein</fullName>
    </submittedName>
</protein>
<evidence type="ECO:0000256" key="1">
    <source>
        <dbReference type="SAM" id="Phobius"/>
    </source>
</evidence>
<dbReference type="NCBIfam" id="NF047539">
    <property type="entry name" value="XAC2610_fam"/>
    <property type="match status" value="1"/>
</dbReference>
<sequence>MRRSSPAGRGGAIKTLTVSCRAKTGKISARAGWRSITSGHDTEYDDFYKPPIIHRRSGSVQVLIIQDSMLWSRARSWIAGAGLMLATLTSVAAVPTTYGEMDTKAFEKSPRDTYTLQDFSDKYRATLEISAKDDVFRPGVINVYDKASGASLIRVQSDELVLGTDPKTGKVKTNVRELPYGEQSVLIYQDFNFDGIKDLALMDGQNSCYHGASFQVFLGTADGFRHSDSFTKLAQNNCGMFNVDEKNHKIDTMTKDGCCWHQTSTYSIRNGEPVLETQTVIDHTGGSGLPTETVSRNQNGKMMHTTSIVWEEDEQREILWSFRLAPSGKRVVLFRSGPASPVFYAAVDSKNQVGLLYPQADGEQLKYDDASHVLSFARGDTVYRIVADATGAAKGMQVVARGKTTELKLLPGPAEGSLKKVAEALKAAQ</sequence>
<dbReference type="AlphaFoldDB" id="A0AA40TVW9"/>
<organism evidence="2 3">
    <name type="scientific">Pseudomonas tremae</name>
    <dbReference type="NCBI Taxonomy" id="200454"/>
    <lineage>
        <taxon>Bacteria</taxon>
        <taxon>Pseudomonadati</taxon>
        <taxon>Pseudomonadota</taxon>
        <taxon>Gammaproteobacteria</taxon>
        <taxon>Pseudomonadales</taxon>
        <taxon>Pseudomonadaceae</taxon>
        <taxon>Pseudomonas</taxon>
    </lineage>
</organism>
<comment type="caution">
    <text evidence="2">The sequence shown here is derived from an EMBL/GenBank/DDBJ whole genome shotgun (WGS) entry which is preliminary data.</text>
</comment>
<evidence type="ECO:0000313" key="3">
    <source>
        <dbReference type="Proteomes" id="UP000050523"/>
    </source>
</evidence>
<name>A0AA40TVW9_9PSED</name>
<proteinExistence type="predicted"/>
<dbReference type="InterPro" id="IPR058087">
    <property type="entry name" value="XAC2610_dom"/>
</dbReference>